<dbReference type="PANTHER" id="PTHR28620:SF1">
    <property type="entry name" value="CENP-V_GFA DOMAIN-CONTAINING PROTEIN"/>
    <property type="match status" value="1"/>
</dbReference>
<name>B8HT14_CYAP4</name>
<dbReference type="InterPro" id="IPR011057">
    <property type="entry name" value="Mss4-like_sf"/>
</dbReference>
<evidence type="ECO:0000313" key="5">
    <source>
        <dbReference type="EMBL" id="ACL42811.1"/>
    </source>
</evidence>
<dbReference type="GO" id="GO:0016846">
    <property type="term" value="F:carbon-sulfur lyase activity"/>
    <property type="evidence" value="ECO:0007669"/>
    <property type="project" value="InterPro"/>
</dbReference>
<dbReference type="InterPro" id="IPR052355">
    <property type="entry name" value="CENP-V-like"/>
</dbReference>
<dbReference type="eggNOG" id="COG3791">
    <property type="taxonomic scope" value="Bacteria"/>
</dbReference>
<dbReference type="STRING" id="395961.Cyan7425_0419"/>
<dbReference type="KEGG" id="cyn:Cyan7425_0419"/>
<dbReference type="AlphaFoldDB" id="B8HT14"/>
<dbReference type="Gene3D" id="2.170.150.70">
    <property type="match status" value="1"/>
</dbReference>
<dbReference type="InterPro" id="IPR006913">
    <property type="entry name" value="CENP-V/GFA"/>
</dbReference>
<keyword evidence="3" id="KW-0862">Zinc</keyword>
<dbReference type="EMBL" id="CP001344">
    <property type="protein sequence ID" value="ACL42811.1"/>
    <property type="molecule type" value="Genomic_DNA"/>
</dbReference>
<evidence type="ECO:0000256" key="1">
    <source>
        <dbReference type="ARBA" id="ARBA00005495"/>
    </source>
</evidence>
<protein>
    <submittedName>
        <fullName evidence="5">Glutathione-dependent formaldehyde-activating GFA</fullName>
    </submittedName>
</protein>
<organism evidence="5">
    <name type="scientific">Cyanothece sp. (strain PCC 7425 / ATCC 29141)</name>
    <dbReference type="NCBI Taxonomy" id="395961"/>
    <lineage>
        <taxon>Bacteria</taxon>
        <taxon>Bacillati</taxon>
        <taxon>Cyanobacteriota</taxon>
        <taxon>Cyanophyceae</taxon>
        <taxon>Gomontiellales</taxon>
        <taxon>Cyanothecaceae</taxon>
        <taxon>Cyanothece</taxon>
    </lineage>
</organism>
<comment type="similarity">
    <text evidence="1">Belongs to the Gfa family.</text>
</comment>
<evidence type="ECO:0000256" key="3">
    <source>
        <dbReference type="ARBA" id="ARBA00022833"/>
    </source>
</evidence>
<evidence type="ECO:0000259" key="4">
    <source>
        <dbReference type="PROSITE" id="PS51891"/>
    </source>
</evidence>
<gene>
    <name evidence="5" type="ordered locus">Cyan7425_0419</name>
</gene>
<feature type="domain" description="CENP-V/GFA" evidence="4">
    <location>
        <begin position="9"/>
        <end position="120"/>
    </location>
</feature>
<sequence>MNDRQPMTLEGGCHCGAVRFRIQVRQTQVLDCNCSMCRKKGFLHLIVSPEDFTLLQGAEALTTYRFNTGIAQHTFCQVCGIHPFYRPRSHPDQFDVNVRCLDGDGPALFEIVPFDGANWEANIQQICPEQTQ</sequence>
<accession>B8HT14</accession>
<dbReference type="Pfam" id="PF04828">
    <property type="entry name" value="GFA"/>
    <property type="match status" value="1"/>
</dbReference>
<dbReference type="SUPFAM" id="SSF51316">
    <property type="entry name" value="Mss4-like"/>
    <property type="match status" value="1"/>
</dbReference>
<evidence type="ECO:0000256" key="2">
    <source>
        <dbReference type="ARBA" id="ARBA00022723"/>
    </source>
</evidence>
<dbReference type="OrthoDB" id="530006at2"/>
<dbReference type="GO" id="GO:0046872">
    <property type="term" value="F:metal ion binding"/>
    <property type="evidence" value="ECO:0007669"/>
    <property type="project" value="UniProtKB-KW"/>
</dbReference>
<keyword evidence="2" id="KW-0479">Metal-binding</keyword>
<dbReference type="PANTHER" id="PTHR28620">
    <property type="entry name" value="CENTROMERE PROTEIN V"/>
    <property type="match status" value="1"/>
</dbReference>
<reference evidence="5" key="1">
    <citation type="submission" date="2009-01" db="EMBL/GenBank/DDBJ databases">
        <title>Complete sequence of chromosome Cyanothece sp. PCC 7425.</title>
        <authorList>
            <consortium name="US DOE Joint Genome Institute"/>
            <person name="Lucas S."/>
            <person name="Copeland A."/>
            <person name="Lapidus A."/>
            <person name="Glavina del Rio T."/>
            <person name="Dalin E."/>
            <person name="Tice H."/>
            <person name="Bruce D."/>
            <person name="Goodwin L."/>
            <person name="Pitluck S."/>
            <person name="Sims D."/>
            <person name="Meineke L."/>
            <person name="Brettin T."/>
            <person name="Detter J.C."/>
            <person name="Han C."/>
            <person name="Larimer F."/>
            <person name="Land M."/>
            <person name="Hauser L."/>
            <person name="Kyrpides N."/>
            <person name="Ovchinnikova G."/>
            <person name="Liberton M."/>
            <person name="Stoeckel J."/>
            <person name="Banerjee A."/>
            <person name="Singh A."/>
            <person name="Page L."/>
            <person name="Sato H."/>
            <person name="Zhao L."/>
            <person name="Sherman L."/>
            <person name="Pakrasi H."/>
            <person name="Richardson P."/>
        </authorList>
    </citation>
    <scope>NUCLEOTIDE SEQUENCE</scope>
    <source>
        <strain evidence="5">PCC 7425</strain>
    </source>
</reference>
<proteinExistence type="inferred from homology"/>
<dbReference type="HOGENOM" id="CLU_055491_7_3_3"/>
<dbReference type="PROSITE" id="PS51891">
    <property type="entry name" value="CENP_V_GFA"/>
    <property type="match status" value="1"/>
</dbReference>